<comment type="caution">
    <text evidence="3">The sequence shown here is derived from an EMBL/GenBank/DDBJ whole genome shotgun (WGS) entry which is preliminary data.</text>
</comment>
<dbReference type="SUPFAM" id="SSF55174">
    <property type="entry name" value="Alpha-L RNA-binding motif"/>
    <property type="match status" value="1"/>
</dbReference>
<dbReference type="PANTHER" id="PTHR13633:SF3">
    <property type="entry name" value="MITOCHONDRIAL TRANSCRIPTION RESCUE FACTOR 1"/>
    <property type="match status" value="1"/>
</dbReference>
<dbReference type="InterPro" id="IPR036986">
    <property type="entry name" value="S4_RNA-bd_sf"/>
</dbReference>
<keyword evidence="4" id="KW-1185">Reference proteome</keyword>
<protein>
    <submittedName>
        <fullName evidence="3">RNA-binding protein</fullName>
    </submittedName>
</protein>
<evidence type="ECO:0000313" key="4">
    <source>
        <dbReference type="Proteomes" id="UP000267430"/>
    </source>
</evidence>
<dbReference type="AlphaFoldDB" id="A0A3S0U3S0"/>
<dbReference type="SMART" id="SM00363">
    <property type="entry name" value="S4"/>
    <property type="match status" value="1"/>
</dbReference>
<dbReference type="Proteomes" id="UP000267430">
    <property type="component" value="Unassembled WGS sequence"/>
</dbReference>
<dbReference type="InterPro" id="IPR048443">
    <property type="entry name" value="RqcP2_N"/>
</dbReference>
<name>A0A3S0U3S0_9BACI</name>
<dbReference type="Gene3D" id="3.10.290.10">
    <property type="entry name" value="RNA-binding S4 domain"/>
    <property type="match status" value="1"/>
</dbReference>
<sequence>MSIYQHFRPEEREFIDQALNWIGQARNLYAPKLTDFLDPRGQLIVQTLLGEDEEISLFLYGGSDKAERKRAILCPNYFSPAESDYRISLFDVVYPKKFVTLDHRQVLGTLMSLGLKREKYGDIIISGEHIQVVAAAEIETYLLSSLEKIGKASVTIKKRELTDILQPEESWDEQTITVSSMRLDTVISSVINLSRQKAQMLISSGKVKMNFKQIESTSAECREGDTLSIRGFGRCRILSIEGKTKKDKWRISVGRQK</sequence>
<dbReference type="Gene3D" id="3.30.1370.160">
    <property type="match status" value="1"/>
</dbReference>
<accession>A0A3S0U3S0</accession>
<dbReference type="PROSITE" id="PS50889">
    <property type="entry name" value="S4"/>
    <property type="match status" value="1"/>
</dbReference>
<dbReference type="Pfam" id="PF21278">
    <property type="entry name" value="YlmH_1st"/>
    <property type="match status" value="1"/>
</dbReference>
<feature type="domain" description="RNA-binding S4" evidence="2">
    <location>
        <begin position="181"/>
        <end position="238"/>
    </location>
</feature>
<gene>
    <name evidence="3" type="ORF">ELQ35_08500</name>
</gene>
<dbReference type="RefSeq" id="WP_126864390.1">
    <property type="nucleotide sequence ID" value="NZ_JAUSTX010000001.1"/>
</dbReference>
<dbReference type="Pfam" id="PF17774">
    <property type="entry name" value="YlmH_RBD"/>
    <property type="match status" value="1"/>
</dbReference>
<dbReference type="InterPro" id="IPR002942">
    <property type="entry name" value="S4_RNA-bd"/>
</dbReference>
<evidence type="ECO:0000313" key="3">
    <source>
        <dbReference type="EMBL" id="RUQ30368.1"/>
    </source>
</evidence>
<dbReference type="GO" id="GO:0003723">
    <property type="term" value="F:RNA binding"/>
    <property type="evidence" value="ECO:0007669"/>
    <property type="project" value="UniProtKB-KW"/>
</dbReference>
<dbReference type="InterPro" id="IPR040591">
    <property type="entry name" value="RqcP2_RBD"/>
</dbReference>
<evidence type="ECO:0000259" key="2">
    <source>
        <dbReference type="SMART" id="SM00363"/>
    </source>
</evidence>
<dbReference type="Gene3D" id="3.30.70.330">
    <property type="match status" value="1"/>
</dbReference>
<proteinExistence type="predicted"/>
<dbReference type="OrthoDB" id="9812787at2"/>
<dbReference type="PANTHER" id="PTHR13633">
    <property type="entry name" value="MITOCHONDRIAL TRANSCRIPTION RESCUE FACTOR 1"/>
    <property type="match status" value="1"/>
</dbReference>
<dbReference type="Pfam" id="PF01479">
    <property type="entry name" value="S4"/>
    <property type="match status" value="1"/>
</dbReference>
<dbReference type="InterPro" id="IPR012677">
    <property type="entry name" value="Nucleotide-bd_a/b_plait_sf"/>
</dbReference>
<dbReference type="CDD" id="cd00165">
    <property type="entry name" value="S4"/>
    <property type="match status" value="1"/>
</dbReference>
<dbReference type="EMBL" id="RYZZ01000007">
    <property type="protein sequence ID" value="RUQ30368.1"/>
    <property type="molecule type" value="Genomic_DNA"/>
</dbReference>
<keyword evidence="1" id="KW-0694">RNA-binding</keyword>
<reference evidence="3 4" key="1">
    <citation type="submission" date="2018-12" db="EMBL/GenBank/DDBJ databases">
        <title>Bacillus chawlae sp. nov., Bacillus glennii sp. nov., and Bacillus saganii sp. nov. Isolated from the Vehicle Assembly Building at Kennedy Space Center where the Viking Spacecraft were Assembled.</title>
        <authorList>
            <person name="Seuylemezian A."/>
            <person name="Vaishampayan P."/>
        </authorList>
    </citation>
    <scope>NUCLEOTIDE SEQUENCE [LARGE SCALE GENOMIC DNA]</scope>
    <source>
        <strain evidence="3 4">L5</strain>
    </source>
</reference>
<evidence type="ECO:0000256" key="1">
    <source>
        <dbReference type="PROSITE-ProRule" id="PRU00182"/>
    </source>
</evidence>
<organism evidence="3 4">
    <name type="scientific">Peribacillus cavernae</name>
    <dbReference type="NCBI Taxonomy" id="1674310"/>
    <lineage>
        <taxon>Bacteria</taxon>
        <taxon>Bacillati</taxon>
        <taxon>Bacillota</taxon>
        <taxon>Bacilli</taxon>
        <taxon>Bacillales</taxon>
        <taxon>Bacillaceae</taxon>
        <taxon>Peribacillus</taxon>
    </lineage>
</organism>